<evidence type="ECO:0000256" key="3">
    <source>
        <dbReference type="ARBA" id="ARBA00022729"/>
    </source>
</evidence>
<dbReference type="Proteomes" id="UP001589792">
    <property type="component" value="Unassembled WGS sequence"/>
</dbReference>
<comment type="similarity">
    <text evidence="2">Belongs to the fimbrial protein family.</text>
</comment>
<name>A0ABV6EAV4_9GAMM</name>
<evidence type="ECO:0000256" key="5">
    <source>
        <dbReference type="SAM" id="SignalP"/>
    </source>
</evidence>
<gene>
    <name evidence="6" type="ORF">ACFFJ3_06465</name>
</gene>
<dbReference type="Gene3D" id="2.60.40.1090">
    <property type="entry name" value="Fimbrial-type adhesion domain"/>
    <property type="match status" value="1"/>
</dbReference>
<dbReference type="EMBL" id="JBHLXG010000004">
    <property type="protein sequence ID" value="MFC0226146.1"/>
    <property type="molecule type" value="Genomic_DNA"/>
</dbReference>
<organism evidence="6 7">
    <name type="scientific">Serratia aquatilis</name>
    <dbReference type="NCBI Taxonomy" id="1737515"/>
    <lineage>
        <taxon>Bacteria</taxon>
        <taxon>Pseudomonadati</taxon>
        <taxon>Pseudomonadota</taxon>
        <taxon>Gammaproteobacteria</taxon>
        <taxon>Enterobacterales</taxon>
        <taxon>Yersiniaceae</taxon>
        <taxon>Serratia</taxon>
    </lineage>
</organism>
<dbReference type="SUPFAM" id="SSF49401">
    <property type="entry name" value="Bacterial adhesins"/>
    <property type="match status" value="1"/>
</dbReference>
<dbReference type="InterPro" id="IPR050263">
    <property type="entry name" value="Bact_Fimbrial_Adh_Pro"/>
</dbReference>
<keyword evidence="3 5" id="KW-0732">Signal</keyword>
<sequence>MKKLTMIASLVAACGFAGLAQAASTGVITFNGELTANTCDVVVDGQTADALVKLPIIGINQLTAATKTAGRTGFNMALKNCAGTLKTASAFFEAGASVDLASGRLKNMTGTATNVDLQLRDGSSAGETVIVAGNQSQRTSTTYVNVESGTANLPYSVEYYAKGATTAGTVVSSVVYSIQYK</sequence>
<keyword evidence="4" id="KW-0281">Fimbrium</keyword>
<feature type="signal peptide" evidence="5">
    <location>
        <begin position="1"/>
        <end position="22"/>
    </location>
</feature>
<evidence type="ECO:0000313" key="6">
    <source>
        <dbReference type="EMBL" id="MFC0226146.1"/>
    </source>
</evidence>
<comment type="caution">
    <text evidence="6">The sequence shown here is derived from an EMBL/GenBank/DDBJ whole genome shotgun (WGS) entry which is preliminary data.</text>
</comment>
<dbReference type="PANTHER" id="PTHR33420:SF3">
    <property type="entry name" value="FIMBRIAL SUBUNIT ELFA"/>
    <property type="match status" value="1"/>
</dbReference>
<comment type="subcellular location">
    <subcellularLocation>
        <location evidence="1">Fimbrium</location>
    </subcellularLocation>
</comment>
<evidence type="ECO:0000256" key="2">
    <source>
        <dbReference type="ARBA" id="ARBA00006671"/>
    </source>
</evidence>
<reference evidence="6 7" key="1">
    <citation type="submission" date="2024-09" db="EMBL/GenBank/DDBJ databases">
        <authorList>
            <person name="Sun Q."/>
            <person name="Mori K."/>
        </authorList>
    </citation>
    <scope>NUCLEOTIDE SEQUENCE [LARGE SCALE GENOMIC DNA]</scope>
    <source>
        <strain evidence="6 7">CCM 8626</strain>
    </source>
</reference>
<dbReference type="InterPro" id="IPR036937">
    <property type="entry name" value="Adhesion_dom_fimbrial_sf"/>
</dbReference>
<dbReference type="InterPro" id="IPR008966">
    <property type="entry name" value="Adhesion_dom_sf"/>
</dbReference>
<feature type="chain" id="PRO_5045965760" evidence="5">
    <location>
        <begin position="23"/>
        <end position="181"/>
    </location>
</feature>
<keyword evidence="7" id="KW-1185">Reference proteome</keyword>
<dbReference type="Pfam" id="PF16970">
    <property type="entry name" value="FimA"/>
    <property type="match status" value="1"/>
</dbReference>
<dbReference type="PANTHER" id="PTHR33420">
    <property type="entry name" value="FIMBRIAL SUBUNIT ELFA-RELATED"/>
    <property type="match status" value="1"/>
</dbReference>
<protein>
    <submittedName>
        <fullName evidence="6">Fimbrial protein</fullName>
    </submittedName>
</protein>
<evidence type="ECO:0000256" key="4">
    <source>
        <dbReference type="ARBA" id="ARBA00023263"/>
    </source>
</evidence>
<evidence type="ECO:0000313" key="7">
    <source>
        <dbReference type="Proteomes" id="UP001589792"/>
    </source>
</evidence>
<proteinExistence type="inferred from homology"/>
<dbReference type="InterPro" id="IPR039458">
    <property type="entry name" value="FimA-like"/>
</dbReference>
<evidence type="ECO:0000256" key="1">
    <source>
        <dbReference type="ARBA" id="ARBA00004561"/>
    </source>
</evidence>
<accession>A0ABV6EAV4</accession>
<dbReference type="RefSeq" id="WP_380673840.1">
    <property type="nucleotide sequence ID" value="NZ_CP173186.1"/>
</dbReference>